<sequence length="55" mass="5778">MGSSEASPTIRAVLFGYGGVLTMPGRAAIQDLAADHARLAELVAAPDRPRGKEER</sequence>
<name>A0A840Q7A9_9PSEU</name>
<dbReference type="EMBL" id="JACHIW010000001">
    <property type="protein sequence ID" value="MBB5156564.1"/>
    <property type="molecule type" value="Genomic_DNA"/>
</dbReference>
<gene>
    <name evidence="1" type="ORF">BJ970_004098</name>
</gene>
<dbReference type="AlphaFoldDB" id="A0A840Q7A9"/>
<evidence type="ECO:0000313" key="1">
    <source>
        <dbReference type="EMBL" id="MBB5156564.1"/>
    </source>
</evidence>
<keyword evidence="2" id="KW-1185">Reference proteome</keyword>
<dbReference type="RefSeq" id="WP_184727682.1">
    <property type="nucleotide sequence ID" value="NZ_JACHIW010000001.1"/>
</dbReference>
<organism evidence="1 2">
    <name type="scientific">Saccharopolyspora phatthalungensis</name>
    <dbReference type="NCBI Taxonomy" id="664693"/>
    <lineage>
        <taxon>Bacteria</taxon>
        <taxon>Bacillati</taxon>
        <taxon>Actinomycetota</taxon>
        <taxon>Actinomycetes</taxon>
        <taxon>Pseudonocardiales</taxon>
        <taxon>Pseudonocardiaceae</taxon>
        <taxon>Saccharopolyspora</taxon>
    </lineage>
</organism>
<dbReference type="Proteomes" id="UP000584374">
    <property type="component" value="Unassembled WGS sequence"/>
</dbReference>
<proteinExistence type="predicted"/>
<accession>A0A840Q7A9</accession>
<comment type="caution">
    <text evidence="1">The sequence shown here is derived from an EMBL/GenBank/DDBJ whole genome shotgun (WGS) entry which is preliminary data.</text>
</comment>
<protein>
    <submittedName>
        <fullName evidence="1">Uncharacterized protein</fullName>
    </submittedName>
</protein>
<evidence type="ECO:0000313" key="2">
    <source>
        <dbReference type="Proteomes" id="UP000584374"/>
    </source>
</evidence>
<reference evidence="1 2" key="1">
    <citation type="submission" date="2020-08" db="EMBL/GenBank/DDBJ databases">
        <title>Sequencing the genomes of 1000 actinobacteria strains.</title>
        <authorList>
            <person name="Klenk H.-P."/>
        </authorList>
    </citation>
    <scope>NUCLEOTIDE SEQUENCE [LARGE SCALE GENOMIC DNA]</scope>
    <source>
        <strain evidence="1 2">DSM 45584</strain>
    </source>
</reference>